<dbReference type="AlphaFoldDB" id="A0A9P0EF87"/>
<dbReference type="Pfam" id="PF00057">
    <property type="entry name" value="Ldl_recept_a"/>
    <property type="match status" value="1"/>
</dbReference>
<dbReference type="PROSITE" id="PS01209">
    <property type="entry name" value="LDLRA_1"/>
    <property type="match status" value="1"/>
</dbReference>
<evidence type="ECO:0000256" key="2">
    <source>
        <dbReference type="ARBA" id="ARBA00023157"/>
    </source>
</evidence>
<dbReference type="SUPFAM" id="SSF49854">
    <property type="entry name" value="Spermadhesin, CUB domain"/>
    <property type="match status" value="2"/>
</dbReference>
<keyword evidence="4" id="KW-0812">Transmembrane</keyword>
<evidence type="ECO:0000256" key="3">
    <source>
        <dbReference type="PROSITE-ProRule" id="PRU00124"/>
    </source>
</evidence>
<keyword evidence="4" id="KW-0472">Membrane</keyword>
<dbReference type="Proteomes" id="UP001152798">
    <property type="component" value="Chromosome 2"/>
</dbReference>
<sequence length="449" mass="50987">MISHIILMIYFLGSLGQHTDIPLEEAVDEKCYLFSVGKQDKLELSSPNYPGLYPNNTDCIRVITAPQGHTLKLDFRDKFSLEPSDECKFDYLEVRDGAHGYDPLIGRYCGESYPPAIPSTSRSLWLRFRSDENIEYSGFRAIWEEVPKPESGNGSSTVKETEIPDLPVCIHRLSYPDQGFLNRSDIDSQFVNHATMYNTKLECMWIIEVKKDWKIQLQFLKFQLAVPNECTSNFIDVFPGSTQPDHRLSNFCGSIAETVVSPGNILQVRFVAEKPEGFPSNFEAMYTAFRDKVKSAEPTDCEEDEFDCEDATCIPSNLKCNGRVNCRFRTDEDPGRCLAKEGVVAMMLNTDHMIIILIVFFLILTGMCCAFLYNCFTKLIRDHRIIQEQMRASREMGLDSPALWKTRADSPETRESECQTRESVFSELGSLRPASVESTKSAPDVIISH</sequence>
<feature type="domain" description="CUB" evidence="6">
    <location>
        <begin position="31"/>
        <end position="146"/>
    </location>
</feature>
<dbReference type="PROSITE" id="PS01180">
    <property type="entry name" value="CUB"/>
    <property type="match status" value="2"/>
</dbReference>
<comment type="caution">
    <text evidence="3">Lacks conserved residue(s) required for the propagation of feature annotation.</text>
</comment>
<keyword evidence="5" id="KW-0732">Signal</keyword>
<dbReference type="Gene3D" id="2.60.120.290">
    <property type="entry name" value="Spermadhesin, CUB domain"/>
    <property type="match status" value="2"/>
</dbReference>
<dbReference type="CDD" id="cd00041">
    <property type="entry name" value="CUB"/>
    <property type="match status" value="2"/>
</dbReference>
<dbReference type="SMART" id="SM00042">
    <property type="entry name" value="CUB"/>
    <property type="match status" value="2"/>
</dbReference>
<evidence type="ECO:0000313" key="7">
    <source>
        <dbReference type="EMBL" id="CAH1392706.1"/>
    </source>
</evidence>
<dbReference type="OrthoDB" id="9971251at2759"/>
<dbReference type="InterPro" id="IPR036055">
    <property type="entry name" value="LDL_receptor-like_sf"/>
</dbReference>
<keyword evidence="4" id="KW-1133">Transmembrane helix</keyword>
<keyword evidence="1" id="KW-0677">Repeat</keyword>
<name>A0A9P0EF87_NEZVI</name>
<dbReference type="InterPro" id="IPR023415">
    <property type="entry name" value="LDLR_class-A_CS"/>
</dbReference>
<keyword evidence="8" id="KW-1185">Reference proteome</keyword>
<organism evidence="7 8">
    <name type="scientific">Nezara viridula</name>
    <name type="common">Southern green stink bug</name>
    <name type="synonym">Cimex viridulus</name>
    <dbReference type="NCBI Taxonomy" id="85310"/>
    <lineage>
        <taxon>Eukaryota</taxon>
        <taxon>Metazoa</taxon>
        <taxon>Ecdysozoa</taxon>
        <taxon>Arthropoda</taxon>
        <taxon>Hexapoda</taxon>
        <taxon>Insecta</taxon>
        <taxon>Pterygota</taxon>
        <taxon>Neoptera</taxon>
        <taxon>Paraneoptera</taxon>
        <taxon>Hemiptera</taxon>
        <taxon>Heteroptera</taxon>
        <taxon>Panheteroptera</taxon>
        <taxon>Pentatomomorpha</taxon>
        <taxon>Pentatomoidea</taxon>
        <taxon>Pentatomidae</taxon>
        <taxon>Pentatominae</taxon>
        <taxon>Nezara</taxon>
    </lineage>
</organism>
<feature type="transmembrane region" description="Helical" evidence="4">
    <location>
        <begin position="353"/>
        <end position="376"/>
    </location>
</feature>
<evidence type="ECO:0000259" key="6">
    <source>
        <dbReference type="PROSITE" id="PS01180"/>
    </source>
</evidence>
<dbReference type="FunFam" id="2.60.120.290:FF:000013">
    <property type="entry name" value="Membrane frizzled-related protein"/>
    <property type="match status" value="1"/>
</dbReference>
<feature type="signal peptide" evidence="5">
    <location>
        <begin position="1"/>
        <end position="16"/>
    </location>
</feature>
<evidence type="ECO:0000313" key="8">
    <source>
        <dbReference type="Proteomes" id="UP001152798"/>
    </source>
</evidence>
<dbReference type="SUPFAM" id="SSF57424">
    <property type="entry name" value="LDL receptor-like module"/>
    <property type="match status" value="1"/>
</dbReference>
<keyword evidence="2 3" id="KW-1015">Disulfide bond</keyword>
<dbReference type="PANTHER" id="PTHR24251:SF28">
    <property type="entry name" value="NEUROPILIN AND TOLLOID-LIKE, ISOFORM B"/>
    <property type="match status" value="1"/>
</dbReference>
<protein>
    <recommendedName>
        <fullName evidence="6">CUB domain-containing protein</fullName>
    </recommendedName>
</protein>
<dbReference type="PANTHER" id="PTHR24251">
    <property type="entry name" value="OVOCHYMASE-RELATED"/>
    <property type="match status" value="1"/>
</dbReference>
<dbReference type="PROSITE" id="PS50068">
    <property type="entry name" value="LDLRA_2"/>
    <property type="match status" value="1"/>
</dbReference>
<dbReference type="InterPro" id="IPR000859">
    <property type="entry name" value="CUB_dom"/>
</dbReference>
<feature type="chain" id="PRO_5040430289" description="CUB domain-containing protein" evidence="5">
    <location>
        <begin position="17"/>
        <end position="449"/>
    </location>
</feature>
<feature type="domain" description="CUB" evidence="6">
    <location>
        <begin position="169"/>
        <end position="289"/>
    </location>
</feature>
<feature type="disulfide bond" evidence="3">
    <location>
        <begin position="301"/>
        <end position="313"/>
    </location>
</feature>
<evidence type="ECO:0000256" key="1">
    <source>
        <dbReference type="ARBA" id="ARBA00022737"/>
    </source>
</evidence>
<dbReference type="InterPro" id="IPR035914">
    <property type="entry name" value="Sperma_CUB_dom_sf"/>
</dbReference>
<dbReference type="EMBL" id="OV725078">
    <property type="protein sequence ID" value="CAH1392706.1"/>
    <property type="molecule type" value="Genomic_DNA"/>
</dbReference>
<accession>A0A9P0EF87</accession>
<dbReference type="InterPro" id="IPR002172">
    <property type="entry name" value="LDrepeatLR_classA_rpt"/>
</dbReference>
<feature type="disulfide bond" evidence="3">
    <location>
        <begin position="308"/>
        <end position="326"/>
    </location>
</feature>
<dbReference type="SMART" id="SM00192">
    <property type="entry name" value="LDLa"/>
    <property type="match status" value="1"/>
</dbReference>
<evidence type="ECO:0000256" key="5">
    <source>
        <dbReference type="SAM" id="SignalP"/>
    </source>
</evidence>
<gene>
    <name evidence="7" type="ORF">NEZAVI_LOCUS3480</name>
</gene>
<proteinExistence type="predicted"/>
<dbReference type="Pfam" id="PF00431">
    <property type="entry name" value="CUB"/>
    <property type="match status" value="2"/>
</dbReference>
<dbReference type="CDD" id="cd00112">
    <property type="entry name" value="LDLa"/>
    <property type="match status" value="1"/>
</dbReference>
<evidence type="ECO:0000256" key="4">
    <source>
        <dbReference type="SAM" id="Phobius"/>
    </source>
</evidence>
<dbReference type="Gene3D" id="4.10.400.10">
    <property type="entry name" value="Low-density Lipoprotein Receptor"/>
    <property type="match status" value="1"/>
</dbReference>
<reference evidence="7" key="1">
    <citation type="submission" date="2022-01" db="EMBL/GenBank/DDBJ databases">
        <authorList>
            <person name="King R."/>
        </authorList>
    </citation>
    <scope>NUCLEOTIDE SEQUENCE</scope>
</reference>